<proteinExistence type="predicted"/>
<comment type="caution">
    <text evidence="2">The sequence shown here is derived from an EMBL/GenBank/DDBJ whole genome shotgun (WGS) entry which is preliminary data.</text>
</comment>
<reference evidence="2" key="1">
    <citation type="journal article" date="2022" name="IScience">
        <title>Evolution of zygomycete secretomes and the origins of terrestrial fungal ecologies.</title>
        <authorList>
            <person name="Chang Y."/>
            <person name="Wang Y."/>
            <person name="Mondo S."/>
            <person name="Ahrendt S."/>
            <person name="Andreopoulos W."/>
            <person name="Barry K."/>
            <person name="Beard J."/>
            <person name="Benny G.L."/>
            <person name="Blankenship S."/>
            <person name="Bonito G."/>
            <person name="Cuomo C."/>
            <person name="Desiro A."/>
            <person name="Gervers K.A."/>
            <person name="Hundley H."/>
            <person name="Kuo A."/>
            <person name="LaButti K."/>
            <person name="Lang B.F."/>
            <person name="Lipzen A."/>
            <person name="O'Donnell K."/>
            <person name="Pangilinan J."/>
            <person name="Reynolds N."/>
            <person name="Sandor L."/>
            <person name="Smith M.E."/>
            <person name="Tsang A."/>
            <person name="Grigoriev I.V."/>
            <person name="Stajich J.E."/>
            <person name="Spatafora J.W."/>
        </authorList>
    </citation>
    <scope>NUCLEOTIDE SEQUENCE</scope>
    <source>
        <strain evidence="2">RSA 2281</strain>
    </source>
</reference>
<feature type="chain" id="PRO_5042027852" evidence="1">
    <location>
        <begin position="28"/>
        <end position="185"/>
    </location>
</feature>
<dbReference type="EMBL" id="JAIXMP010000001">
    <property type="protein sequence ID" value="KAI9278521.1"/>
    <property type="molecule type" value="Genomic_DNA"/>
</dbReference>
<protein>
    <submittedName>
        <fullName evidence="2">Uncharacterized protein</fullName>
    </submittedName>
</protein>
<gene>
    <name evidence="2" type="ORF">BDA99DRAFT_9338</name>
</gene>
<accession>A0AAD5PJV8</accession>
<feature type="signal peptide" evidence="1">
    <location>
        <begin position="1"/>
        <end position="27"/>
    </location>
</feature>
<evidence type="ECO:0000313" key="2">
    <source>
        <dbReference type="EMBL" id="KAI9278521.1"/>
    </source>
</evidence>
<dbReference type="AlphaFoldDB" id="A0AAD5PJV8"/>
<keyword evidence="1" id="KW-0732">Signal</keyword>
<reference evidence="2" key="2">
    <citation type="submission" date="2023-02" db="EMBL/GenBank/DDBJ databases">
        <authorList>
            <consortium name="DOE Joint Genome Institute"/>
            <person name="Mondo S.J."/>
            <person name="Chang Y."/>
            <person name="Wang Y."/>
            <person name="Ahrendt S."/>
            <person name="Andreopoulos W."/>
            <person name="Barry K."/>
            <person name="Beard J."/>
            <person name="Benny G.L."/>
            <person name="Blankenship S."/>
            <person name="Bonito G."/>
            <person name="Cuomo C."/>
            <person name="Desiro A."/>
            <person name="Gervers K.A."/>
            <person name="Hundley H."/>
            <person name="Kuo A."/>
            <person name="LaButti K."/>
            <person name="Lang B.F."/>
            <person name="Lipzen A."/>
            <person name="O'Donnell K."/>
            <person name="Pangilinan J."/>
            <person name="Reynolds N."/>
            <person name="Sandor L."/>
            <person name="Smith M.W."/>
            <person name="Tsang A."/>
            <person name="Grigoriev I.V."/>
            <person name="Stajich J.E."/>
            <person name="Spatafora J.W."/>
        </authorList>
    </citation>
    <scope>NUCLEOTIDE SEQUENCE</scope>
    <source>
        <strain evidence="2">RSA 2281</strain>
    </source>
</reference>
<organism evidence="2 3">
    <name type="scientific">Phascolomyces articulosus</name>
    <dbReference type="NCBI Taxonomy" id="60185"/>
    <lineage>
        <taxon>Eukaryota</taxon>
        <taxon>Fungi</taxon>
        <taxon>Fungi incertae sedis</taxon>
        <taxon>Mucoromycota</taxon>
        <taxon>Mucoromycotina</taxon>
        <taxon>Mucoromycetes</taxon>
        <taxon>Mucorales</taxon>
        <taxon>Lichtheimiaceae</taxon>
        <taxon>Phascolomyces</taxon>
    </lineage>
</organism>
<sequence>MMLRSIPQLLATTTLLFFTSSHILIQAANVEFRVIVPNATGDVQVSINGQATTLTAKDPDVPYFVGQAEASDQAKYKYIVGGTAEGFERTLVQGRTNTRNDFYNRQVTYADIPKLPWPIKDNPQWTRGGPESPMFDTNYIPSIFMTMNPEEMQTLVSTVPATLYSSKFTFVGPDEVLTYEVIQQQ</sequence>
<evidence type="ECO:0000313" key="3">
    <source>
        <dbReference type="Proteomes" id="UP001209540"/>
    </source>
</evidence>
<dbReference type="Proteomes" id="UP001209540">
    <property type="component" value="Unassembled WGS sequence"/>
</dbReference>
<keyword evidence="3" id="KW-1185">Reference proteome</keyword>
<name>A0AAD5PJV8_9FUNG</name>
<evidence type="ECO:0000256" key="1">
    <source>
        <dbReference type="SAM" id="SignalP"/>
    </source>
</evidence>